<dbReference type="EMBL" id="JBHSWU010000401">
    <property type="protein sequence ID" value="MFC6725137.1"/>
    <property type="molecule type" value="Genomic_DNA"/>
</dbReference>
<evidence type="ECO:0000256" key="1">
    <source>
        <dbReference type="ARBA" id="ARBA00004141"/>
    </source>
</evidence>
<comment type="subcellular location">
    <subcellularLocation>
        <location evidence="1">Membrane</location>
        <topology evidence="1">Multi-pass membrane protein</topology>
    </subcellularLocation>
</comment>
<name>A0ABD5S2I9_9EURY</name>
<accession>A0ABD5S2I9</accession>
<dbReference type="Proteomes" id="UP001596328">
    <property type="component" value="Unassembled WGS sequence"/>
</dbReference>
<dbReference type="AlphaFoldDB" id="A0ABD5S2I9"/>
<keyword evidence="2 5" id="KW-0812">Transmembrane</keyword>
<protein>
    <submittedName>
        <fullName evidence="7">EamA family transporter</fullName>
    </submittedName>
</protein>
<dbReference type="GO" id="GO:0016020">
    <property type="term" value="C:membrane"/>
    <property type="evidence" value="ECO:0007669"/>
    <property type="project" value="UniProtKB-SubCell"/>
</dbReference>
<dbReference type="InterPro" id="IPR000620">
    <property type="entry name" value="EamA_dom"/>
</dbReference>
<feature type="transmembrane region" description="Helical" evidence="5">
    <location>
        <begin position="82"/>
        <end position="101"/>
    </location>
</feature>
<feature type="domain" description="EamA" evidence="6">
    <location>
        <begin position="16"/>
        <end position="126"/>
    </location>
</feature>
<feature type="non-terminal residue" evidence="7">
    <location>
        <position position="129"/>
    </location>
</feature>
<dbReference type="PANTHER" id="PTHR32322:SF2">
    <property type="entry name" value="EAMA DOMAIN-CONTAINING PROTEIN"/>
    <property type="match status" value="1"/>
</dbReference>
<evidence type="ECO:0000256" key="3">
    <source>
        <dbReference type="ARBA" id="ARBA00022989"/>
    </source>
</evidence>
<evidence type="ECO:0000256" key="4">
    <source>
        <dbReference type="ARBA" id="ARBA00023136"/>
    </source>
</evidence>
<comment type="caution">
    <text evidence="7">The sequence shown here is derived from an EMBL/GenBank/DDBJ whole genome shotgun (WGS) entry which is preliminary data.</text>
</comment>
<evidence type="ECO:0000313" key="7">
    <source>
        <dbReference type="EMBL" id="MFC6725137.1"/>
    </source>
</evidence>
<dbReference type="Pfam" id="PF00892">
    <property type="entry name" value="EamA"/>
    <property type="match status" value="1"/>
</dbReference>
<organism evidence="7 8">
    <name type="scientific">Halobium palmae</name>
    <dbReference type="NCBI Taxonomy" id="1776492"/>
    <lineage>
        <taxon>Archaea</taxon>
        <taxon>Methanobacteriati</taxon>
        <taxon>Methanobacteriota</taxon>
        <taxon>Stenosarchaea group</taxon>
        <taxon>Halobacteria</taxon>
        <taxon>Halobacteriales</taxon>
        <taxon>Haloferacaceae</taxon>
        <taxon>Halobium</taxon>
    </lineage>
</organism>
<feature type="transmembrane region" description="Helical" evidence="5">
    <location>
        <begin position="44"/>
        <end position="62"/>
    </location>
</feature>
<evidence type="ECO:0000256" key="5">
    <source>
        <dbReference type="SAM" id="Phobius"/>
    </source>
</evidence>
<evidence type="ECO:0000256" key="2">
    <source>
        <dbReference type="ARBA" id="ARBA00022692"/>
    </source>
</evidence>
<dbReference type="PANTHER" id="PTHR32322">
    <property type="entry name" value="INNER MEMBRANE TRANSPORTER"/>
    <property type="match status" value="1"/>
</dbReference>
<reference evidence="7 8" key="1">
    <citation type="journal article" date="2019" name="Int. J. Syst. Evol. Microbiol.">
        <title>The Global Catalogue of Microorganisms (GCM) 10K type strain sequencing project: providing services to taxonomists for standard genome sequencing and annotation.</title>
        <authorList>
            <consortium name="The Broad Institute Genomics Platform"/>
            <consortium name="The Broad Institute Genome Sequencing Center for Infectious Disease"/>
            <person name="Wu L."/>
            <person name="Ma J."/>
        </authorList>
    </citation>
    <scope>NUCLEOTIDE SEQUENCE [LARGE SCALE GENOMIC DNA]</scope>
    <source>
        <strain evidence="7 8">NBRC 111368</strain>
    </source>
</reference>
<evidence type="ECO:0000259" key="6">
    <source>
        <dbReference type="Pfam" id="PF00892"/>
    </source>
</evidence>
<feature type="transmembrane region" description="Helical" evidence="5">
    <location>
        <begin position="18"/>
        <end position="38"/>
    </location>
</feature>
<sequence>MSFTSRSSALPRVSRTDLLLVASVLVWGVNFVFLKVALDALPTSVVNALRFTVSAAVLGGIYVARTPRGEYLDPLRAAPRRLLVLGLMGSFVFPVSFLAVIDETTAGNAALIAASAPLWTALVGRYVGV</sequence>
<keyword evidence="3 5" id="KW-1133">Transmembrane helix</keyword>
<gene>
    <name evidence="7" type="ORF">ACFQE1_12290</name>
</gene>
<proteinExistence type="predicted"/>
<keyword evidence="4 5" id="KW-0472">Membrane</keyword>
<evidence type="ECO:0000313" key="8">
    <source>
        <dbReference type="Proteomes" id="UP001596328"/>
    </source>
</evidence>
<keyword evidence="8" id="KW-1185">Reference proteome</keyword>
<dbReference type="InterPro" id="IPR050638">
    <property type="entry name" value="AA-Vitamin_Transporters"/>
</dbReference>
<feature type="transmembrane region" description="Helical" evidence="5">
    <location>
        <begin position="107"/>
        <end position="127"/>
    </location>
</feature>